<protein>
    <submittedName>
        <fullName evidence="1">GD10065</fullName>
    </submittedName>
</protein>
<dbReference type="GO" id="GO:0008293">
    <property type="term" value="P:torso signaling pathway"/>
    <property type="evidence" value="ECO:0007669"/>
    <property type="project" value="EnsemblMetazoa"/>
</dbReference>
<accession>B4QHB3</accession>
<dbReference type="OMA" id="NGVPWQT"/>
<name>B4QHB3_DROSI</name>
<proteinExistence type="predicted"/>
<reference evidence="1 2" key="1">
    <citation type="journal article" date="2007" name="Nature">
        <title>Evolution of genes and genomes on the Drosophila phylogeny.</title>
        <authorList>
            <consortium name="Drosophila 12 Genomes Consortium"/>
            <person name="Clark A.G."/>
            <person name="Eisen M.B."/>
            <person name="Smith D.R."/>
            <person name="Bergman C.M."/>
            <person name="Oliver B."/>
            <person name="Markow T.A."/>
            <person name="Kaufman T.C."/>
            <person name="Kellis M."/>
            <person name="Gelbart W."/>
            <person name="Iyer V.N."/>
            <person name="Pollard D.A."/>
            <person name="Sackton T.B."/>
            <person name="Larracuente A.M."/>
            <person name="Singh N.D."/>
            <person name="Abad J.P."/>
            <person name="Abt D.N."/>
            <person name="Adryan B."/>
            <person name="Aguade M."/>
            <person name="Akashi H."/>
            <person name="Anderson W.W."/>
            <person name="Aquadro C.F."/>
            <person name="Ardell D.H."/>
            <person name="Arguello R."/>
            <person name="Artieri C.G."/>
            <person name="Barbash D.A."/>
            <person name="Barker D."/>
            <person name="Barsanti P."/>
            <person name="Batterham P."/>
            <person name="Batzoglou S."/>
            <person name="Begun D."/>
            <person name="Bhutkar A."/>
            <person name="Blanco E."/>
            <person name="Bosak S.A."/>
            <person name="Bradley R.K."/>
            <person name="Brand A.D."/>
            <person name="Brent M.R."/>
            <person name="Brooks A.N."/>
            <person name="Brown R.H."/>
            <person name="Butlin R.K."/>
            <person name="Caggese C."/>
            <person name="Calvi B.R."/>
            <person name="Bernardo de Carvalho A."/>
            <person name="Caspi A."/>
            <person name="Castrezana S."/>
            <person name="Celniker S.E."/>
            <person name="Chang J.L."/>
            <person name="Chapple C."/>
            <person name="Chatterji S."/>
            <person name="Chinwalla A."/>
            <person name="Civetta A."/>
            <person name="Clifton S.W."/>
            <person name="Comeron J.M."/>
            <person name="Costello J.C."/>
            <person name="Coyne J.A."/>
            <person name="Daub J."/>
            <person name="David R.G."/>
            <person name="Delcher A.L."/>
            <person name="Delehaunty K."/>
            <person name="Do C.B."/>
            <person name="Ebling H."/>
            <person name="Edwards K."/>
            <person name="Eickbush T."/>
            <person name="Evans J.D."/>
            <person name="Filipski A."/>
            <person name="Findeiss S."/>
            <person name="Freyhult E."/>
            <person name="Fulton L."/>
            <person name="Fulton R."/>
            <person name="Garcia A.C."/>
            <person name="Gardiner A."/>
            <person name="Garfield D.A."/>
            <person name="Garvin B.E."/>
            <person name="Gibson G."/>
            <person name="Gilbert D."/>
            <person name="Gnerre S."/>
            <person name="Godfrey J."/>
            <person name="Good R."/>
            <person name="Gotea V."/>
            <person name="Gravely B."/>
            <person name="Greenberg A.J."/>
            <person name="Griffiths-Jones S."/>
            <person name="Gross S."/>
            <person name="Guigo R."/>
            <person name="Gustafson E.A."/>
            <person name="Haerty W."/>
            <person name="Hahn M.W."/>
            <person name="Halligan D.L."/>
            <person name="Halpern A.L."/>
            <person name="Halter G.M."/>
            <person name="Han M.V."/>
            <person name="Heger A."/>
            <person name="Hillier L."/>
            <person name="Hinrichs A.S."/>
            <person name="Holmes I."/>
            <person name="Hoskins R.A."/>
            <person name="Hubisz M.J."/>
            <person name="Hultmark D."/>
            <person name="Huntley M.A."/>
            <person name="Jaffe D.B."/>
            <person name="Jagadeeshan S."/>
            <person name="Jeck W.R."/>
            <person name="Johnson J."/>
            <person name="Jones C.D."/>
            <person name="Jordan W.C."/>
            <person name="Karpen G.H."/>
            <person name="Kataoka E."/>
            <person name="Keightley P.D."/>
            <person name="Kheradpour P."/>
            <person name="Kirkness E.F."/>
            <person name="Koerich L.B."/>
            <person name="Kristiansen K."/>
            <person name="Kudrna D."/>
            <person name="Kulathinal R.J."/>
            <person name="Kumar S."/>
            <person name="Kwok R."/>
            <person name="Lander E."/>
            <person name="Langley C.H."/>
            <person name="Lapoint R."/>
            <person name="Lazzaro B.P."/>
            <person name="Lee S.J."/>
            <person name="Levesque L."/>
            <person name="Li R."/>
            <person name="Lin C.F."/>
            <person name="Lin M.F."/>
            <person name="Lindblad-Toh K."/>
            <person name="Llopart A."/>
            <person name="Long M."/>
            <person name="Low L."/>
            <person name="Lozovsky E."/>
            <person name="Lu J."/>
            <person name="Luo M."/>
            <person name="Machado C.A."/>
            <person name="Makalowski W."/>
            <person name="Marzo M."/>
            <person name="Matsuda M."/>
            <person name="Matzkin L."/>
            <person name="McAllister B."/>
            <person name="McBride C.S."/>
            <person name="McKernan B."/>
            <person name="McKernan K."/>
            <person name="Mendez-Lago M."/>
            <person name="Minx P."/>
            <person name="Mollenhauer M.U."/>
            <person name="Montooth K."/>
            <person name="Mount S.M."/>
            <person name="Mu X."/>
            <person name="Myers E."/>
            <person name="Negre B."/>
            <person name="Newfeld S."/>
            <person name="Nielsen R."/>
            <person name="Noor M.A."/>
            <person name="O'Grady P."/>
            <person name="Pachter L."/>
            <person name="Papaceit M."/>
            <person name="Parisi M.J."/>
            <person name="Parisi M."/>
            <person name="Parts L."/>
            <person name="Pedersen J.S."/>
            <person name="Pesole G."/>
            <person name="Phillippy A.M."/>
            <person name="Ponting C.P."/>
            <person name="Pop M."/>
            <person name="Porcelli D."/>
            <person name="Powell J.R."/>
            <person name="Prohaska S."/>
            <person name="Pruitt K."/>
            <person name="Puig M."/>
            <person name="Quesneville H."/>
            <person name="Ram K.R."/>
            <person name="Rand D."/>
            <person name="Rasmussen M.D."/>
            <person name="Reed L.K."/>
            <person name="Reenan R."/>
            <person name="Reily A."/>
            <person name="Remington K.A."/>
            <person name="Rieger T.T."/>
            <person name="Ritchie M.G."/>
            <person name="Robin C."/>
            <person name="Rogers Y.H."/>
            <person name="Rohde C."/>
            <person name="Rozas J."/>
            <person name="Rubenfield M.J."/>
            <person name="Ruiz A."/>
            <person name="Russo S."/>
            <person name="Salzberg S.L."/>
            <person name="Sanchez-Gracia A."/>
            <person name="Saranga D.J."/>
            <person name="Sato H."/>
            <person name="Schaeffer S.W."/>
            <person name="Schatz M.C."/>
            <person name="Schlenke T."/>
            <person name="Schwartz R."/>
            <person name="Segarra C."/>
            <person name="Singh R.S."/>
            <person name="Sirot L."/>
            <person name="Sirota M."/>
            <person name="Sisneros N.B."/>
            <person name="Smith C.D."/>
            <person name="Smith T.F."/>
            <person name="Spieth J."/>
            <person name="Stage D.E."/>
            <person name="Stark A."/>
            <person name="Stephan W."/>
            <person name="Strausberg R.L."/>
            <person name="Strempel S."/>
            <person name="Sturgill D."/>
            <person name="Sutton G."/>
            <person name="Sutton G.G."/>
            <person name="Tao W."/>
            <person name="Teichmann S."/>
            <person name="Tobari Y.N."/>
            <person name="Tomimura Y."/>
            <person name="Tsolas J.M."/>
            <person name="Valente V.L."/>
            <person name="Venter E."/>
            <person name="Venter J.C."/>
            <person name="Vicario S."/>
            <person name="Vieira F.G."/>
            <person name="Vilella A.J."/>
            <person name="Villasante A."/>
            <person name="Walenz B."/>
            <person name="Wang J."/>
            <person name="Wasserman M."/>
            <person name="Watts T."/>
            <person name="Wilson D."/>
            <person name="Wilson R.K."/>
            <person name="Wing R.A."/>
            <person name="Wolfner M.F."/>
            <person name="Wong A."/>
            <person name="Wong G.K."/>
            <person name="Wu C.I."/>
            <person name="Wu G."/>
            <person name="Yamamoto D."/>
            <person name="Yang H.P."/>
            <person name="Yang S.P."/>
            <person name="Yorke J.A."/>
            <person name="Yoshida K."/>
            <person name="Zdobnov E."/>
            <person name="Zhang P."/>
            <person name="Zhang Y."/>
            <person name="Zimin A.V."/>
            <person name="Baldwin J."/>
            <person name="Abdouelleil A."/>
            <person name="Abdulkadir J."/>
            <person name="Abebe A."/>
            <person name="Abera B."/>
            <person name="Abreu J."/>
            <person name="Acer S.C."/>
            <person name="Aftuck L."/>
            <person name="Alexander A."/>
            <person name="An P."/>
            <person name="Anderson E."/>
            <person name="Anderson S."/>
            <person name="Arachi H."/>
            <person name="Azer M."/>
            <person name="Bachantsang P."/>
            <person name="Barry A."/>
            <person name="Bayul T."/>
            <person name="Berlin A."/>
            <person name="Bessette D."/>
            <person name="Bloom T."/>
            <person name="Blye J."/>
            <person name="Boguslavskiy L."/>
            <person name="Bonnet C."/>
            <person name="Boukhgalter B."/>
            <person name="Bourzgui I."/>
            <person name="Brown A."/>
            <person name="Cahill P."/>
            <person name="Channer S."/>
            <person name="Cheshatsang Y."/>
            <person name="Chuda L."/>
            <person name="Citroen M."/>
            <person name="Collymore A."/>
            <person name="Cooke P."/>
            <person name="Costello M."/>
            <person name="D'Aco K."/>
            <person name="Daza R."/>
            <person name="De Haan G."/>
            <person name="DeGray S."/>
            <person name="DeMaso C."/>
            <person name="Dhargay N."/>
            <person name="Dooley K."/>
            <person name="Dooley E."/>
            <person name="Doricent M."/>
            <person name="Dorje P."/>
            <person name="Dorjee K."/>
            <person name="Dupes A."/>
            <person name="Elong R."/>
            <person name="Falk J."/>
            <person name="Farina A."/>
            <person name="Faro S."/>
            <person name="Ferguson D."/>
            <person name="Fisher S."/>
            <person name="Foley C.D."/>
            <person name="Franke A."/>
            <person name="Friedrich D."/>
            <person name="Gadbois L."/>
            <person name="Gearin G."/>
            <person name="Gearin C.R."/>
            <person name="Giannoukos G."/>
            <person name="Goode T."/>
            <person name="Graham J."/>
            <person name="Grandbois E."/>
            <person name="Grewal S."/>
            <person name="Gyaltsen K."/>
            <person name="Hafez N."/>
            <person name="Hagos B."/>
            <person name="Hall J."/>
            <person name="Henson C."/>
            <person name="Hollinger A."/>
            <person name="Honan T."/>
            <person name="Huard M.D."/>
            <person name="Hughes L."/>
            <person name="Hurhula B."/>
            <person name="Husby M.E."/>
            <person name="Kamat A."/>
            <person name="Kanga B."/>
            <person name="Kashin S."/>
            <person name="Khazanovich D."/>
            <person name="Kisner P."/>
            <person name="Lance K."/>
            <person name="Lara M."/>
            <person name="Lee W."/>
            <person name="Lennon N."/>
            <person name="Letendre F."/>
            <person name="LeVine R."/>
            <person name="Lipovsky A."/>
            <person name="Liu X."/>
            <person name="Liu J."/>
            <person name="Liu S."/>
            <person name="Lokyitsang T."/>
            <person name="Lokyitsang Y."/>
            <person name="Lubonja R."/>
            <person name="Lui A."/>
            <person name="MacDonald P."/>
            <person name="Magnisalis V."/>
            <person name="Maru K."/>
            <person name="Matthews C."/>
            <person name="McCusker W."/>
            <person name="McDonough S."/>
            <person name="Mehta T."/>
            <person name="Meldrim J."/>
            <person name="Meneus L."/>
            <person name="Mihai O."/>
            <person name="Mihalev A."/>
            <person name="Mihova T."/>
            <person name="Mittelman R."/>
            <person name="Mlenga V."/>
            <person name="Montmayeur A."/>
            <person name="Mulrain L."/>
            <person name="Navidi A."/>
            <person name="Naylor J."/>
            <person name="Negash T."/>
            <person name="Nguyen T."/>
            <person name="Nguyen N."/>
            <person name="Nicol R."/>
            <person name="Norbu C."/>
            <person name="Norbu N."/>
            <person name="Novod N."/>
            <person name="O'Neill B."/>
            <person name="Osman S."/>
            <person name="Markiewicz E."/>
            <person name="Oyono O.L."/>
            <person name="Patti C."/>
            <person name="Phunkhang P."/>
            <person name="Pierre F."/>
            <person name="Priest M."/>
            <person name="Raghuraman S."/>
            <person name="Rege F."/>
            <person name="Reyes R."/>
            <person name="Rise C."/>
            <person name="Rogov P."/>
            <person name="Ross K."/>
            <person name="Ryan E."/>
            <person name="Settipalli S."/>
            <person name="Shea T."/>
            <person name="Sherpa N."/>
            <person name="Shi L."/>
            <person name="Shih D."/>
            <person name="Sparrow T."/>
            <person name="Spaulding J."/>
            <person name="Stalker J."/>
            <person name="Stange-Thomann N."/>
            <person name="Stavropoulos S."/>
            <person name="Stone C."/>
            <person name="Strader C."/>
            <person name="Tesfaye S."/>
            <person name="Thomson T."/>
            <person name="Thoulutsang Y."/>
            <person name="Thoulutsang D."/>
            <person name="Topham K."/>
            <person name="Topping I."/>
            <person name="Tsamla T."/>
            <person name="Vassiliev H."/>
            <person name="Vo A."/>
            <person name="Wangchuk T."/>
            <person name="Wangdi T."/>
            <person name="Weiand M."/>
            <person name="Wilkinson J."/>
            <person name="Wilson A."/>
            <person name="Yadav S."/>
            <person name="Young G."/>
            <person name="Yu Q."/>
            <person name="Zembek L."/>
            <person name="Zhong D."/>
            <person name="Zimmer A."/>
            <person name="Zwirko Z."/>
            <person name="Jaffe D.B."/>
            <person name="Alvarez P."/>
            <person name="Brockman W."/>
            <person name="Butler J."/>
            <person name="Chin C."/>
            <person name="Gnerre S."/>
            <person name="Grabherr M."/>
            <person name="Kleber M."/>
            <person name="Mauceli E."/>
            <person name="MacCallum I."/>
        </authorList>
    </citation>
    <scope>NUCLEOTIDE SEQUENCE [LARGE SCALE GENOMIC DNA]</scope>
    <source>
        <strain evidence="2">white501</strain>
    </source>
</reference>
<dbReference type="PhylomeDB" id="B4QHB3"/>
<dbReference type="EMBL" id="CM000362">
    <property type="protein sequence ID" value="EDX06367.1"/>
    <property type="molecule type" value="Genomic_DNA"/>
</dbReference>
<evidence type="ECO:0000313" key="2">
    <source>
        <dbReference type="Proteomes" id="UP000000304"/>
    </source>
</evidence>
<sequence>MPLQNDSTNPPLTVEALKTVQGGTISRLHATPESQVAEVPVAKWIHGAAYLYGNHSIAGITRLNNINLYNDLTVNGPVNGVPWQTDKLILIDKDQDVPGSLLVSNSLPEQKRVMSNNVKNLWVDFVNDLPVNELLVSKAENRPNLHVESQLIFTQPLTVGYYEAGNGNGLLDKYYKKKRGVESNDIHDWQQLQENVAAIKNRLASKLKTH</sequence>
<dbReference type="Bgee" id="FBgn0181839">
    <property type="expression patterns" value="Expressed in female reproductive system and 3 other cell types or tissues"/>
</dbReference>
<dbReference type="GO" id="GO:0009950">
    <property type="term" value="P:dorsal/ventral axis specification"/>
    <property type="evidence" value="ECO:0007669"/>
    <property type="project" value="EnsemblMetazoa"/>
</dbReference>
<dbReference type="GO" id="GO:0007362">
    <property type="term" value="P:terminal region determination"/>
    <property type="evidence" value="ECO:0007669"/>
    <property type="project" value="EnsemblMetazoa"/>
</dbReference>
<evidence type="ECO:0000313" key="1">
    <source>
        <dbReference type="EMBL" id="EDX06367.1"/>
    </source>
</evidence>
<organism evidence="1 2">
    <name type="scientific">Drosophila simulans</name>
    <name type="common">Fruit fly</name>
    <dbReference type="NCBI Taxonomy" id="7240"/>
    <lineage>
        <taxon>Eukaryota</taxon>
        <taxon>Metazoa</taxon>
        <taxon>Ecdysozoa</taxon>
        <taxon>Arthropoda</taxon>
        <taxon>Hexapoda</taxon>
        <taxon>Insecta</taxon>
        <taxon>Pterygota</taxon>
        <taxon>Neoptera</taxon>
        <taxon>Endopterygota</taxon>
        <taxon>Diptera</taxon>
        <taxon>Brachycera</taxon>
        <taxon>Muscomorpha</taxon>
        <taxon>Ephydroidea</taxon>
        <taxon>Drosophilidae</taxon>
        <taxon>Drosophila</taxon>
        <taxon>Sophophora</taxon>
    </lineage>
</organism>
<dbReference type="PANTHER" id="PTHR15261">
    <property type="entry name" value="THROMBOSPONDIN-TYPE LAMININ G DOMAIN AND EAR REPEAT-CONTAINING"/>
    <property type="match status" value="1"/>
</dbReference>
<dbReference type="GO" id="GO:0007305">
    <property type="term" value="P:vitelline membrane formation involved in chorion-containing eggshell formation"/>
    <property type="evidence" value="ECO:0007669"/>
    <property type="project" value="EnsemblMetazoa"/>
</dbReference>
<keyword evidence="2" id="KW-1185">Reference proteome</keyword>
<dbReference type="PANTHER" id="PTHR15261:SF4">
    <property type="entry name" value="THROMBOSPONDIN-TYPE LAMININ G DOMAIN AND EAR REPEAT-CONTAINING PROTEIN"/>
    <property type="match status" value="1"/>
</dbReference>
<dbReference type="HOGENOM" id="CLU_1311296_0_0_1"/>
<dbReference type="GO" id="GO:0005576">
    <property type="term" value="C:extracellular region"/>
    <property type="evidence" value="ECO:0007669"/>
    <property type="project" value="EnsemblMetazoa"/>
</dbReference>
<dbReference type="AlphaFoldDB" id="B4QHB3"/>
<gene>
    <name evidence="1" type="primary">Dsim\GD10065</name>
    <name evidence="1" type="ORF">Dsim_GD10065</name>
</gene>
<dbReference type="OrthoDB" id="188713at2759"/>
<dbReference type="Proteomes" id="UP000000304">
    <property type="component" value="Chromosome 2R"/>
</dbReference>